<dbReference type="PANTHER" id="PTHR10003">
    <property type="entry name" value="SUPEROXIDE DISMUTASE CU-ZN -RELATED"/>
    <property type="match status" value="1"/>
</dbReference>
<evidence type="ECO:0000313" key="5">
    <source>
        <dbReference type="EMBL" id="OBJ36298.1"/>
    </source>
</evidence>
<dbReference type="EMBL" id="LZLC01000250">
    <property type="protein sequence ID" value="OBJ36298.1"/>
    <property type="molecule type" value="Genomic_DNA"/>
</dbReference>
<sequence>MLKRTTAAAALLTAPVFVLAGCNSNQNTSKSSTSAPPTTWTQANPSALNVVLKTSDGRPVANASIDFTDGYATVTVETTGGGILAPGSHGMHIHSVGKCEGDFTSAGGHLQVAGHTGHPASGDLTPLNVRGDGTGKVVATTDAFTEAGLKGPEGSALIIHQGPDNFANIPPRYTHNGTPGPDAETLATGDAGGRVACAVLAPAGATSTSSASPSTSTETVTETTGVPVAPPVTSSTSTSPSTSPSSTTPSTTTTTSTTASTTPTTTTVPSPVGPMSPMNPMPGG</sequence>
<evidence type="ECO:0000256" key="1">
    <source>
        <dbReference type="ARBA" id="ARBA00010457"/>
    </source>
</evidence>
<feature type="chain" id="PRO_5038499237" evidence="3">
    <location>
        <begin position="21"/>
        <end position="284"/>
    </location>
</feature>
<dbReference type="SUPFAM" id="SSF49329">
    <property type="entry name" value="Cu,Zn superoxide dismutase-like"/>
    <property type="match status" value="1"/>
</dbReference>
<organism evidence="5 6">
    <name type="scientific">Mycolicibacterium mucogenicum</name>
    <name type="common">Mycobacterium mucogenicum</name>
    <dbReference type="NCBI Taxonomy" id="56689"/>
    <lineage>
        <taxon>Bacteria</taxon>
        <taxon>Bacillati</taxon>
        <taxon>Actinomycetota</taxon>
        <taxon>Actinomycetes</taxon>
        <taxon>Mycobacteriales</taxon>
        <taxon>Mycobacteriaceae</taxon>
        <taxon>Mycolicibacterium</taxon>
    </lineage>
</organism>
<evidence type="ECO:0000256" key="2">
    <source>
        <dbReference type="SAM" id="MobiDB-lite"/>
    </source>
</evidence>
<dbReference type="Pfam" id="PF00080">
    <property type="entry name" value="Sod_Cu"/>
    <property type="match status" value="1"/>
</dbReference>
<dbReference type="PRINTS" id="PR00068">
    <property type="entry name" value="CUZNDISMTASE"/>
</dbReference>
<dbReference type="InterPro" id="IPR024134">
    <property type="entry name" value="SOD_Cu/Zn_/chaperone"/>
</dbReference>
<keyword evidence="3" id="KW-0732">Signal</keyword>
<gene>
    <name evidence="5" type="ORF">A5630_07900</name>
</gene>
<evidence type="ECO:0000256" key="3">
    <source>
        <dbReference type="SAM" id="SignalP"/>
    </source>
</evidence>
<comment type="similarity">
    <text evidence="1">Belongs to the Cu-Zn superoxide dismutase family.</text>
</comment>
<dbReference type="InterPro" id="IPR001424">
    <property type="entry name" value="SOD_Cu_Zn_dom"/>
</dbReference>
<dbReference type="AlphaFoldDB" id="A0A1A3GLU9"/>
<feature type="compositionally biased region" description="Low complexity" evidence="2">
    <location>
        <begin position="204"/>
        <end position="270"/>
    </location>
</feature>
<accession>A0A1A3GLU9</accession>
<dbReference type="PROSITE" id="PS51257">
    <property type="entry name" value="PROKAR_LIPOPROTEIN"/>
    <property type="match status" value="1"/>
</dbReference>
<feature type="compositionally biased region" description="Pro residues" evidence="2">
    <location>
        <begin position="271"/>
        <end position="284"/>
    </location>
</feature>
<dbReference type="GO" id="GO:0006801">
    <property type="term" value="P:superoxide metabolic process"/>
    <property type="evidence" value="ECO:0007669"/>
    <property type="project" value="InterPro"/>
</dbReference>
<evidence type="ECO:0000259" key="4">
    <source>
        <dbReference type="Pfam" id="PF00080"/>
    </source>
</evidence>
<dbReference type="RefSeq" id="WP_064986194.1">
    <property type="nucleotide sequence ID" value="NZ_LZLC01000250.1"/>
</dbReference>
<dbReference type="GO" id="GO:0005507">
    <property type="term" value="F:copper ion binding"/>
    <property type="evidence" value="ECO:0007669"/>
    <property type="project" value="InterPro"/>
</dbReference>
<dbReference type="Proteomes" id="UP000093898">
    <property type="component" value="Unassembled WGS sequence"/>
</dbReference>
<dbReference type="STRING" id="56689.GCA_001291445_02637"/>
<dbReference type="InterPro" id="IPR036423">
    <property type="entry name" value="SOD-like_Cu/Zn_dom_sf"/>
</dbReference>
<evidence type="ECO:0000313" key="6">
    <source>
        <dbReference type="Proteomes" id="UP000093898"/>
    </source>
</evidence>
<name>A0A1A3GLU9_MYCMU</name>
<feature type="region of interest" description="Disordered" evidence="2">
    <location>
        <begin position="204"/>
        <end position="284"/>
    </location>
</feature>
<protein>
    <submittedName>
        <fullName evidence="5">Superoxide dismutase</fullName>
    </submittedName>
</protein>
<reference evidence="5 6" key="1">
    <citation type="submission" date="2016-06" db="EMBL/GenBank/DDBJ databases">
        <authorList>
            <person name="Kjaerup R.B."/>
            <person name="Dalgaard T.S."/>
            <person name="Juul-Madsen H.R."/>
        </authorList>
    </citation>
    <scope>NUCLEOTIDE SEQUENCE [LARGE SCALE GENOMIC DNA]</scope>
    <source>
        <strain evidence="5 6">1127319.6</strain>
    </source>
</reference>
<comment type="caution">
    <text evidence="5">The sequence shown here is derived from an EMBL/GenBank/DDBJ whole genome shotgun (WGS) entry which is preliminary data.</text>
</comment>
<feature type="signal peptide" evidence="3">
    <location>
        <begin position="1"/>
        <end position="20"/>
    </location>
</feature>
<feature type="domain" description="Superoxide dismutase copper/zinc binding" evidence="4">
    <location>
        <begin position="65"/>
        <end position="199"/>
    </location>
</feature>
<proteinExistence type="inferred from homology"/>
<dbReference type="Gene3D" id="2.60.40.200">
    <property type="entry name" value="Superoxide dismutase, copper/zinc binding domain"/>
    <property type="match status" value="1"/>
</dbReference>